<dbReference type="InterPro" id="IPR032816">
    <property type="entry name" value="VTT_dom"/>
</dbReference>
<feature type="transmembrane region" description="Helical" evidence="1">
    <location>
        <begin position="97"/>
        <end position="118"/>
    </location>
</feature>
<keyword evidence="4" id="KW-1185">Reference proteome</keyword>
<name>A0ABV5BPF1_9LEPT</name>
<feature type="transmembrane region" description="Helical" evidence="1">
    <location>
        <begin position="51"/>
        <end position="73"/>
    </location>
</feature>
<keyword evidence="1" id="KW-0812">Transmembrane</keyword>
<dbReference type="RefSeq" id="WP_016545465.1">
    <property type="nucleotide sequence ID" value="NZ_JBHILI010000006.1"/>
</dbReference>
<gene>
    <name evidence="3" type="ORF">ACE5IX_11715</name>
</gene>
<evidence type="ECO:0000259" key="2">
    <source>
        <dbReference type="Pfam" id="PF09335"/>
    </source>
</evidence>
<feature type="transmembrane region" description="Helical" evidence="1">
    <location>
        <begin position="125"/>
        <end position="147"/>
    </location>
</feature>
<organism evidence="3 4">
    <name type="scientific">Leptospira wolffii</name>
    <dbReference type="NCBI Taxonomy" id="409998"/>
    <lineage>
        <taxon>Bacteria</taxon>
        <taxon>Pseudomonadati</taxon>
        <taxon>Spirochaetota</taxon>
        <taxon>Spirochaetia</taxon>
        <taxon>Leptospirales</taxon>
        <taxon>Leptospiraceae</taxon>
        <taxon>Leptospira</taxon>
    </lineage>
</organism>
<comment type="caution">
    <text evidence="3">The sequence shown here is derived from an EMBL/GenBank/DDBJ whole genome shotgun (WGS) entry which is preliminary data.</text>
</comment>
<accession>A0ABV5BPF1</accession>
<proteinExistence type="predicted"/>
<dbReference type="PANTHER" id="PTHR42709">
    <property type="entry name" value="ALKALINE PHOSPHATASE LIKE PROTEIN"/>
    <property type="match status" value="1"/>
</dbReference>
<dbReference type="EMBL" id="JBHILJ010000005">
    <property type="protein sequence ID" value="MFB5737181.1"/>
    <property type="molecule type" value="Genomic_DNA"/>
</dbReference>
<keyword evidence="1" id="KW-0472">Membrane</keyword>
<reference evidence="3 4" key="1">
    <citation type="submission" date="2024-09" db="EMBL/GenBank/DDBJ databases">
        <title>Taxonomic and Genotyping Characterization of Leptospira Strains isolated from Multiple Sources in Colombia highlights the importance of intermediate species.</title>
        <authorList>
            <person name="Torres Higuera L."/>
            <person name="Rojas Tapias D."/>
            <person name="Jimenez Velasquez S."/>
            <person name="Renjifo Ibanez C."/>
        </authorList>
    </citation>
    <scope>NUCLEOTIDE SEQUENCE [LARGE SCALE GENOMIC DNA]</scope>
    <source>
        <strain evidence="3 4">Lep080</strain>
    </source>
</reference>
<evidence type="ECO:0000256" key="1">
    <source>
        <dbReference type="SAM" id="Phobius"/>
    </source>
</evidence>
<feature type="domain" description="VTT" evidence="2">
    <location>
        <begin position="39"/>
        <end position="147"/>
    </location>
</feature>
<sequence>MEISDLLSDAITHYGGPGLAFVSFSAATLLPFSSEAALMIAIWSGIGKTDAILWASLGNCSACAFNYGLGYWFGKGVEKKITQSKTYSLWADRMGSWGHWALLLSFLPFIGDPITVLSGFFRQKLWIFVPLVFSLRILRYIVLAYGISF</sequence>
<keyword evidence="1" id="KW-1133">Transmembrane helix</keyword>
<dbReference type="Pfam" id="PF09335">
    <property type="entry name" value="VTT_dom"/>
    <property type="match status" value="1"/>
</dbReference>
<dbReference type="PANTHER" id="PTHR42709:SF4">
    <property type="entry name" value="INNER MEMBRANE PROTEIN YQAA"/>
    <property type="match status" value="1"/>
</dbReference>
<evidence type="ECO:0000313" key="4">
    <source>
        <dbReference type="Proteomes" id="UP001580391"/>
    </source>
</evidence>
<evidence type="ECO:0000313" key="3">
    <source>
        <dbReference type="EMBL" id="MFB5737181.1"/>
    </source>
</evidence>
<protein>
    <submittedName>
        <fullName evidence="3">YqaA family protein</fullName>
    </submittedName>
</protein>
<dbReference type="Proteomes" id="UP001580391">
    <property type="component" value="Unassembled WGS sequence"/>
</dbReference>
<dbReference type="InterPro" id="IPR051311">
    <property type="entry name" value="DedA_domain"/>
</dbReference>
<feature type="transmembrane region" description="Helical" evidence="1">
    <location>
        <begin position="20"/>
        <end position="44"/>
    </location>
</feature>